<evidence type="ECO:0000313" key="2">
    <source>
        <dbReference type="Proteomes" id="UP000053599"/>
    </source>
</evidence>
<name>A0A0D1VYH5_9EURO</name>
<proteinExistence type="predicted"/>
<organism evidence="1 2">
    <name type="scientific">Exophiala sideris</name>
    <dbReference type="NCBI Taxonomy" id="1016849"/>
    <lineage>
        <taxon>Eukaryota</taxon>
        <taxon>Fungi</taxon>
        <taxon>Dikarya</taxon>
        <taxon>Ascomycota</taxon>
        <taxon>Pezizomycotina</taxon>
        <taxon>Eurotiomycetes</taxon>
        <taxon>Chaetothyriomycetidae</taxon>
        <taxon>Chaetothyriales</taxon>
        <taxon>Herpotrichiellaceae</taxon>
        <taxon>Exophiala</taxon>
    </lineage>
</organism>
<reference evidence="1 2" key="1">
    <citation type="submission" date="2015-01" db="EMBL/GenBank/DDBJ databases">
        <title>The Genome Sequence of Exophiala sideris CBS121828.</title>
        <authorList>
            <consortium name="The Broad Institute Genomics Platform"/>
            <person name="Cuomo C."/>
            <person name="de Hoog S."/>
            <person name="Gorbushina A."/>
            <person name="Stielow B."/>
            <person name="Teixiera M."/>
            <person name="Abouelleil A."/>
            <person name="Chapman S.B."/>
            <person name="Priest M."/>
            <person name="Young S.K."/>
            <person name="Wortman J."/>
            <person name="Nusbaum C."/>
            <person name="Birren B."/>
        </authorList>
    </citation>
    <scope>NUCLEOTIDE SEQUENCE [LARGE SCALE GENOMIC DNA]</scope>
    <source>
        <strain evidence="1 2">CBS 121828</strain>
    </source>
</reference>
<evidence type="ECO:0000313" key="1">
    <source>
        <dbReference type="EMBL" id="KIV81435.1"/>
    </source>
</evidence>
<dbReference type="EMBL" id="KN846952">
    <property type="protein sequence ID" value="KIV81435.1"/>
    <property type="molecule type" value="Genomic_DNA"/>
</dbReference>
<protein>
    <submittedName>
        <fullName evidence="1">Uncharacterized protein</fullName>
    </submittedName>
</protein>
<gene>
    <name evidence="1" type="ORF">PV11_03624</name>
</gene>
<dbReference type="Proteomes" id="UP000053599">
    <property type="component" value="Unassembled WGS sequence"/>
</dbReference>
<dbReference type="AlphaFoldDB" id="A0A0D1VYH5"/>
<dbReference type="HOGENOM" id="CLU_2277515_0_0_1"/>
<sequence>MSNTHGSSRDDGPQEIWQVFGVAGPSENQGLKTANVCTTTRLPCMVLSGNGIWSAQRHCPRREYEAAHIHRARCGLSGTRRLMVLDDQEQSAHLDNGSAHFL</sequence>
<accession>A0A0D1VYH5</accession>